<feature type="transmembrane region" description="Helical" evidence="1">
    <location>
        <begin position="98"/>
        <end position="119"/>
    </location>
</feature>
<feature type="transmembrane region" description="Helical" evidence="1">
    <location>
        <begin position="270"/>
        <end position="293"/>
    </location>
</feature>
<gene>
    <name evidence="2" type="ORF">SAMN04487752_1375</name>
</gene>
<dbReference type="NCBIfam" id="NF038403">
    <property type="entry name" value="perm_prefix_1"/>
    <property type="match status" value="1"/>
</dbReference>
<protein>
    <submittedName>
        <fullName evidence="2">Uncharacterized protein</fullName>
    </submittedName>
</protein>
<dbReference type="EMBL" id="FNJW01000008">
    <property type="protein sequence ID" value="SDQ23699.1"/>
    <property type="molecule type" value="Genomic_DNA"/>
</dbReference>
<dbReference type="Proteomes" id="UP000199481">
    <property type="component" value="Unassembled WGS sequence"/>
</dbReference>
<organism evidence="2 3">
    <name type="scientific">Carnobacterium viridans</name>
    <dbReference type="NCBI Taxonomy" id="174587"/>
    <lineage>
        <taxon>Bacteria</taxon>
        <taxon>Bacillati</taxon>
        <taxon>Bacillota</taxon>
        <taxon>Bacilli</taxon>
        <taxon>Lactobacillales</taxon>
        <taxon>Carnobacteriaceae</taxon>
        <taxon>Carnobacterium</taxon>
    </lineage>
</organism>
<name>A0A1H0Z8D3_9LACT</name>
<feature type="transmembrane region" description="Helical" evidence="1">
    <location>
        <begin position="225"/>
        <end position="249"/>
    </location>
</feature>
<feature type="transmembrane region" description="Helical" evidence="1">
    <location>
        <begin position="299"/>
        <end position="317"/>
    </location>
</feature>
<dbReference type="AlphaFoldDB" id="A0A1H0Z8D3"/>
<feature type="transmembrane region" description="Helical" evidence="1">
    <location>
        <begin position="197"/>
        <end position="219"/>
    </location>
</feature>
<reference evidence="3" key="1">
    <citation type="submission" date="2016-10" db="EMBL/GenBank/DDBJ databases">
        <authorList>
            <person name="Varghese N."/>
            <person name="Submissions S."/>
        </authorList>
    </citation>
    <scope>NUCLEOTIDE SEQUENCE [LARGE SCALE GENOMIC DNA]</scope>
    <source>
        <strain evidence="3">MPL-11</strain>
    </source>
</reference>
<dbReference type="RefSeq" id="WP_089976465.1">
    <property type="nucleotide sequence ID" value="NZ_CP084916.1"/>
</dbReference>
<sequence length="327" mass="36582">MDTIKSYVESVFVQLPRTPEMYQLKEDMLTNMEDKYLQLKSEGQSENEAIGTVLSEFGNIDEIIEEYNLEKESEEVDKDSVFLSEAEVEDFMQHRTKFGLGIATGVVLCILAPAVMLSFNELANLFSFNSPANMEGINLLSIIPLFILIAIAVGIFIIFGLKEEQYNLDKKVVILDPTTRVHLDREMQEFKPSFAKAIAAGVILCILAPISLLLAIVLLGDDNAWSVIFLLGFVSVGVFLFVFYGILYSTYEKLLSLGDYQPEKIIASKLTDTIAGVIFPLATAVYLLLGFIYNAWGTAWIIFPITGILFAAFSSLYQSLIKTKRRK</sequence>
<dbReference type="OrthoDB" id="9815852at2"/>
<keyword evidence="1" id="KW-0812">Transmembrane</keyword>
<evidence type="ECO:0000256" key="1">
    <source>
        <dbReference type="SAM" id="Phobius"/>
    </source>
</evidence>
<keyword evidence="3" id="KW-1185">Reference proteome</keyword>
<dbReference type="InterPro" id="IPR047928">
    <property type="entry name" value="Perm_prefix_1"/>
</dbReference>
<evidence type="ECO:0000313" key="3">
    <source>
        <dbReference type="Proteomes" id="UP000199481"/>
    </source>
</evidence>
<keyword evidence="1" id="KW-0472">Membrane</keyword>
<proteinExistence type="predicted"/>
<evidence type="ECO:0000313" key="2">
    <source>
        <dbReference type="EMBL" id="SDQ23699.1"/>
    </source>
</evidence>
<keyword evidence="1" id="KW-1133">Transmembrane helix</keyword>
<feature type="transmembrane region" description="Helical" evidence="1">
    <location>
        <begin position="139"/>
        <end position="161"/>
    </location>
</feature>
<accession>A0A1H0Z8D3</accession>